<name>A0A285MFG9_9FLAO</name>
<dbReference type="InterPro" id="IPR003607">
    <property type="entry name" value="HD/PDEase_dom"/>
</dbReference>
<accession>A0A285MFG9</accession>
<dbReference type="NCBIfam" id="TIGR01353">
    <property type="entry name" value="dGTP_triPase"/>
    <property type="match status" value="1"/>
</dbReference>
<dbReference type="InterPro" id="IPR006261">
    <property type="entry name" value="dGTPase"/>
</dbReference>
<dbReference type="Gene3D" id="1.10.3410.10">
    <property type="entry name" value="putative deoxyguanosinetriphosphate triphosphohydrolase like domain"/>
    <property type="match status" value="1"/>
</dbReference>
<dbReference type="AlphaFoldDB" id="A0A285MFG9"/>
<dbReference type="PANTHER" id="PTHR11373:SF32">
    <property type="entry name" value="DEOXYGUANOSINETRIPHOSPHATE TRIPHOSPHOHYDROLASE"/>
    <property type="match status" value="1"/>
</dbReference>
<evidence type="ECO:0000313" key="3">
    <source>
        <dbReference type="EMBL" id="SNY95217.1"/>
    </source>
</evidence>
<feature type="domain" description="HD" evidence="2">
    <location>
        <begin position="69"/>
        <end position="262"/>
    </location>
</feature>
<dbReference type="RefSeq" id="WP_097044540.1">
    <property type="nucleotide sequence ID" value="NZ_OBEH01000001.1"/>
</dbReference>
<gene>
    <name evidence="3" type="ORF">SAMN06265377_0883</name>
</gene>
<reference evidence="4" key="1">
    <citation type="submission" date="2017-09" db="EMBL/GenBank/DDBJ databases">
        <authorList>
            <person name="Varghese N."/>
            <person name="Submissions S."/>
        </authorList>
    </citation>
    <scope>NUCLEOTIDE SEQUENCE [LARGE SCALE GENOMIC DNA]</scope>
    <source>
        <strain evidence="4">DSM 25885</strain>
    </source>
</reference>
<dbReference type="InterPro" id="IPR050135">
    <property type="entry name" value="dGTPase-like"/>
</dbReference>
<dbReference type="Proteomes" id="UP000219048">
    <property type="component" value="Unassembled WGS sequence"/>
</dbReference>
<dbReference type="PROSITE" id="PS51831">
    <property type="entry name" value="HD"/>
    <property type="match status" value="1"/>
</dbReference>
<keyword evidence="4" id="KW-1185">Reference proteome</keyword>
<dbReference type="InterPro" id="IPR006674">
    <property type="entry name" value="HD_domain"/>
</dbReference>
<protein>
    <submittedName>
        <fullName evidence="3">dGTPase</fullName>
    </submittedName>
</protein>
<evidence type="ECO:0000313" key="4">
    <source>
        <dbReference type="Proteomes" id="UP000219048"/>
    </source>
</evidence>
<dbReference type="SUPFAM" id="SSF109604">
    <property type="entry name" value="HD-domain/PDEase-like"/>
    <property type="match status" value="1"/>
</dbReference>
<evidence type="ECO:0000256" key="1">
    <source>
        <dbReference type="ARBA" id="ARBA00022801"/>
    </source>
</evidence>
<dbReference type="InterPro" id="IPR023293">
    <property type="entry name" value="dGTP_triP_hydro_central_sf"/>
</dbReference>
<dbReference type="EMBL" id="OBEH01000001">
    <property type="protein sequence ID" value="SNY95217.1"/>
    <property type="molecule type" value="Genomic_DNA"/>
</dbReference>
<dbReference type="Gene3D" id="1.10.3550.10">
    <property type="entry name" value="eoxyguanosinetriphosphate triphosphohydrolase domain-like"/>
    <property type="match status" value="1"/>
</dbReference>
<dbReference type="GO" id="GO:0008832">
    <property type="term" value="F:dGTPase activity"/>
    <property type="evidence" value="ECO:0007669"/>
    <property type="project" value="TreeGrafter"/>
</dbReference>
<dbReference type="Pfam" id="PF01966">
    <property type="entry name" value="HD"/>
    <property type="match status" value="1"/>
</dbReference>
<dbReference type="GO" id="GO:0006203">
    <property type="term" value="P:dGTP catabolic process"/>
    <property type="evidence" value="ECO:0007669"/>
    <property type="project" value="TreeGrafter"/>
</dbReference>
<sequence>MNWEQLLSLKRHGDTNKRLRKEQDETRLGFEVDYDRIIFSSAFRSLQDKTQVVPLPISVGSKKDFVHTRLTHSLEVSVVGRSLGRIAGKRILSKYPYLSEVHGYHFNDFGAIVAAAALAHDIGNPPFGHSGEKAIGSYFKQGNGKKYKSILTNEEYQDLIDFEGNANGLKLLSESKEGVPGGLRLSYATLGAFMKYPKASLPKKPSNHIADKKFGFFQSEKEFFMEVVQEIGLNTNPKNPGIGFYRHPLTYLVEAADDICYTIIDFEDGINLGLIPEEYALEYLINLVKDNINTKKYNTMKYSSDRLSYLRALAINTLIVDAVEVFEQNETRILEGDFDSALLDKGKYKAQINDIIKLSVEKIYRSNEVIDKELAGYKIISDILDVYTTALINTKDGKGTNYDRLLIESLPENYKNTNTSTYKILLDTCCFVASLSDSAAVHIHSKLMGKQF</sequence>
<dbReference type="Gene3D" id="1.10.3210.10">
    <property type="entry name" value="Hypothetical protein af1432"/>
    <property type="match status" value="1"/>
</dbReference>
<keyword evidence="1" id="KW-0378">Hydrolase</keyword>
<proteinExistence type="predicted"/>
<dbReference type="InterPro" id="IPR027432">
    <property type="entry name" value="dGTP_triphosphohydrolase_C"/>
</dbReference>
<dbReference type="PANTHER" id="PTHR11373">
    <property type="entry name" value="DEOXYNUCLEOSIDE TRIPHOSPHATE TRIPHOSPHOHYDROLASE"/>
    <property type="match status" value="1"/>
</dbReference>
<dbReference type="SMART" id="SM00471">
    <property type="entry name" value="HDc"/>
    <property type="match status" value="1"/>
</dbReference>
<dbReference type="OrthoDB" id="9803619at2"/>
<organism evidence="3 4">
    <name type="scientific">Flagellimonas pacifica</name>
    <dbReference type="NCBI Taxonomy" id="1247520"/>
    <lineage>
        <taxon>Bacteria</taxon>
        <taxon>Pseudomonadati</taxon>
        <taxon>Bacteroidota</taxon>
        <taxon>Flavobacteriia</taxon>
        <taxon>Flavobacteriales</taxon>
        <taxon>Flavobacteriaceae</taxon>
        <taxon>Flagellimonas</taxon>
    </lineage>
</organism>
<evidence type="ECO:0000259" key="2">
    <source>
        <dbReference type="PROSITE" id="PS51831"/>
    </source>
</evidence>